<feature type="transmembrane region" description="Helical" evidence="7">
    <location>
        <begin position="26"/>
        <end position="47"/>
    </location>
</feature>
<name>A0A2K4ZAM1_9FIRM</name>
<dbReference type="Pfam" id="PF00528">
    <property type="entry name" value="BPD_transp_1"/>
    <property type="match status" value="1"/>
</dbReference>
<dbReference type="Gene3D" id="1.10.3720.10">
    <property type="entry name" value="MetI-like"/>
    <property type="match status" value="1"/>
</dbReference>
<evidence type="ECO:0000256" key="3">
    <source>
        <dbReference type="ARBA" id="ARBA00022475"/>
    </source>
</evidence>
<evidence type="ECO:0000256" key="7">
    <source>
        <dbReference type="RuleBase" id="RU363032"/>
    </source>
</evidence>
<protein>
    <submittedName>
        <fullName evidence="9">L-arabinose transport system permease protein AraQ</fullName>
    </submittedName>
</protein>
<reference evidence="9 10" key="1">
    <citation type="submission" date="2018-01" db="EMBL/GenBank/DDBJ databases">
        <authorList>
            <person name="Gaut B.S."/>
            <person name="Morton B.R."/>
            <person name="Clegg M.T."/>
            <person name="Duvall M.R."/>
        </authorList>
    </citation>
    <scope>NUCLEOTIDE SEQUENCE [LARGE SCALE GENOMIC DNA]</scope>
    <source>
        <strain evidence="9">GP69</strain>
    </source>
</reference>
<dbReference type="Proteomes" id="UP000236311">
    <property type="component" value="Unassembled WGS sequence"/>
</dbReference>
<gene>
    <name evidence="9" type="primary">araQ_3</name>
    <name evidence="9" type="ORF">AMURIS_00193</name>
</gene>
<dbReference type="EMBL" id="OFSM01000001">
    <property type="protein sequence ID" value="SOY27489.1"/>
    <property type="molecule type" value="Genomic_DNA"/>
</dbReference>
<evidence type="ECO:0000313" key="9">
    <source>
        <dbReference type="EMBL" id="SOY27489.1"/>
    </source>
</evidence>
<dbReference type="PROSITE" id="PS50928">
    <property type="entry name" value="ABC_TM1"/>
    <property type="match status" value="1"/>
</dbReference>
<evidence type="ECO:0000256" key="6">
    <source>
        <dbReference type="ARBA" id="ARBA00023136"/>
    </source>
</evidence>
<evidence type="ECO:0000256" key="4">
    <source>
        <dbReference type="ARBA" id="ARBA00022692"/>
    </source>
</evidence>
<evidence type="ECO:0000313" key="10">
    <source>
        <dbReference type="Proteomes" id="UP000236311"/>
    </source>
</evidence>
<dbReference type="CDD" id="cd06261">
    <property type="entry name" value="TM_PBP2"/>
    <property type="match status" value="1"/>
</dbReference>
<dbReference type="SUPFAM" id="SSF161098">
    <property type="entry name" value="MetI-like"/>
    <property type="match status" value="1"/>
</dbReference>
<accession>A0A2K4ZAM1</accession>
<evidence type="ECO:0000256" key="1">
    <source>
        <dbReference type="ARBA" id="ARBA00004651"/>
    </source>
</evidence>
<evidence type="ECO:0000256" key="2">
    <source>
        <dbReference type="ARBA" id="ARBA00022448"/>
    </source>
</evidence>
<feature type="transmembrane region" description="Helical" evidence="7">
    <location>
        <begin position="210"/>
        <end position="227"/>
    </location>
</feature>
<feature type="domain" description="ABC transmembrane type-1" evidence="8">
    <location>
        <begin position="90"/>
        <end position="292"/>
    </location>
</feature>
<dbReference type="AlphaFoldDB" id="A0A2K4ZAM1"/>
<keyword evidence="2 7" id="KW-0813">Transport</keyword>
<keyword evidence="4 7" id="KW-0812">Transmembrane</keyword>
<sequence length="308" mass="33823">MVKGRVSVAGKGKTRRKIKMSWGERVFMTVVYTVLTLFTLAALYPFVNVLAVSFSSSRAVGAGKVVLWPVEPNADAYRQLLKDGQIFASMKNTVILTAVGTFLNVAATTLAAYALSKKRLRGRKIFIGMIVFTMLFSGGMIPNFVLIKSLKLMNTYSGLWLMGLISTYNMIVMKTSFEGLPEGLCEAAAIDGANEPVILTRIILPVSKPVMATMVLFYAVGWWNAYFNPMLYLSSTTKFPMMVKLKQMLDTAKMIEVSAGEGLVDATFIAAETYKAASIMVVTIPIVLIYPFLQKYFVKGVMVGSIKG</sequence>
<feature type="transmembrane region" description="Helical" evidence="7">
    <location>
        <begin position="125"/>
        <end position="147"/>
    </location>
</feature>
<dbReference type="InterPro" id="IPR035906">
    <property type="entry name" value="MetI-like_sf"/>
</dbReference>
<comment type="subcellular location">
    <subcellularLocation>
        <location evidence="1 7">Cell membrane</location>
        <topology evidence="1 7">Multi-pass membrane protein</topology>
    </subcellularLocation>
</comment>
<evidence type="ECO:0000259" key="8">
    <source>
        <dbReference type="PROSITE" id="PS50928"/>
    </source>
</evidence>
<dbReference type="PANTHER" id="PTHR43744">
    <property type="entry name" value="ABC TRANSPORTER PERMEASE PROTEIN MG189-RELATED-RELATED"/>
    <property type="match status" value="1"/>
</dbReference>
<comment type="similarity">
    <text evidence="7">Belongs to the binding-protein-dependent transport system permease family.</text>
</comment>
<evidence type="ECO:0000256" key="5">
    <source>
        <dbReference type="ARBA" id="ARBA00022989"/>
    </source>
</evidence>
<feature type="transmembrane region" description="Helical" evidence="7">
    <location>
        <begin position="274"/>
        <end position="293"/>
    </location>
</feature>
<proteinExistence type="inferred from homology"/>
<organism evidence="9 10">
    <name type="scientific">Acetatifactor muris</name>
    <dbReference type="NCBI Taxonomy" id="879566"/>
    <lineage>
        <taxon>Bacteria</taxon>
        <taxon>Bacillati</taxon>
        <taxon>Bacillota</taxon>
        <taxon>Clostridia</taxon>
        <taxon>Lachnospirales</taxon>
        <taxon>Lachnospiraceae</taxon>
        <taxon>Acetatifactor</taxon>
    </lineage>
</organism>
<dbReference type="InterPro" id="IPR000515">
    <property type="entry name" value="MetI-like"/>
</dbReference>
<keyword evidence="6 7" id="KW-0472">Membrane</keyword>
<feature type="transmembrane region" description="Helical" evidence="7">
    <location>
        <begin position="94"/>
        <end position="113"/>
    </location>
</feature>
<dbReference type="GO" id="GO:0055085">
    <property type="term" value="P:transmembrane transport"/>
    <property type="evidence" value="ECO:0007669"/>
    <property type="project" value="InterPro"/>
</dbReference>
<keyword evidence="5 7" id="KW-1133">Transmembrane helix</keyword>
<dbReference type="GO" id="GO:0005886">
    <property type="term" value="C:plasma membrane"/>
    <property type="evidence" value="ECO:0007669"/>
    <property type="project" value="UniProtKB-SubCell"/>
</dbReference>
<dbReference type="PANTHER" id="PTHR43744:SF9">
    <property type="entry name" value="POLYGALACTURONAN_RHAMNOGALACTURONAN TRANSPORT SYSTEM PERMEASE PROTEIN YTCP"/>
    <property type="match status" value="1"/>
</dbReference>
<keyword evidence="10" id="KW-1185">Reference proteome</keyword>
<keyword evidence="3" id="KW-1003">Cell membrane</keyword>